<gene>
    <name evidence="1" type="ORF">FJZ00_11325</name>
</gene>
<dbReference type="Proteomes" id="UP000703893">
    <property type="component" value="Unassembled WGS sequence"/>
</dbReference>
<reference evidence="1 2" key="1">
    <citation type="submission" date="2019-03" db="EMBL/GenBank/DDBJ databases">
        <title>Lake Tanganyika Metagenome-Assembled Genomes (MAGs).</title>
        <authorList>
            <person name="Tran P."/>
        </authorList>
    </citation>
    <scope>NUCLEOTIDE SEQUENCE [LARGE SCALE GENOMIC DNA]</scope>
    <source>
        <strain evidence="1">K_DeepCast_65m_m2_236</strain>
    </source>
</reference>
<name>A0A938BLW8_9BACT</name>
<evidence type="ECO:0000313" key="1">
    <source>
        <dbReference type="EMBL" id="MBM3275736.1"/>
    </source>
</evidence>
<evidence type="ECO:0000313" key="2">
    <source>
        <dbReference type="Proteomes" id="UP000703893"/>
    </source>
</evidence>
<dbReference type="AlphaFoldDB" id="A0A938BLW8"/>
<dbReference type="Pfam" id="PF00232">
    <property type="entry name" value="Glyco_hydro_1"/>
    <property type="match status" value="1"/>
</dbReference>
<dbReference type="InterPro" id="IPR017853">
    <property type="entry name" value="GH"/>
</dbReference>
<dbReference type="SUPFAM" id="SSF51445">
    <property type="entry name" value="(Trans)glycosidases"/>
    <property type="match status" value="1"/>
</dbReference>
<sequence>LVHHVRHLERAAASGADIVGYMHWSLLDNWEMGSFTPRFGLFHVVFSHPDLPRIPTAAVETYREIGGEGHATRALLARYACKA</sequence>
<dbReference type="GO" id="GO:0004553">
    <property type="term" value="F:hydrolase activity, hydrolyzing O-glycosyl compounds"/>
    <property type="evidence" value="ECO:0007669"/>
    <property type="project" value="InterPro"/>
</dbReference>
<dbReference type="GO" id="GO:0005975">
    <property type="term" value="P:carbohydrate metabolic process"/>
    <property type="evidence" value="ECO:0007669"/>
    <property type="project" value="InterPro"/>
</dbReference>
<comment type="caution">
    <text evidence="1">The sequence shown here is derived from an EMBL/GenBank/DDBJ whole genome shotgun (WGS) entry which is preliminary data.</text>
</comment>
<proteinExistence type="predicted"/>
<accession>A0A938BLW8</accession>
<dbReference type="Gene3D" id="3.20.20.80">
    <property type="entry name" value="Glycosidases"/>
    <property type="match status" value="1"/>
</dbReference>
<organism evidence="1 2">
    <name type="scientific">Candidatus Tanganyikabacteria bacterium</name>
    <dbReference type="NCBI Taxonomy" id="2961651"/>
    <lineage>
        <taxon>Bacteria</taxon>
        <taxon>Bacillati</taxon>
        <taxon>Candidatus Sericytochromatia</taxon>
        <taxon>Candidatus Tanganyikabacteria</taxon>
    </lineage>
</organism>
<feature type="non-terminal residue" evidence="1">
    <location>
        <position position="1"/>
    </location>
</feature>
<dbReference type="InterPro" id="IPR001360">
    <property type="entry name" value="Glyco_hydro_1"/>
</dbReference>
<dbReference type="EMBL" id="VGJX01000697">
    <property type="protein sequence ID" value="MBM3275736.1"/>
    <property type="molecule type" value="Genomic_DNA"/>
</dbReference>
<protein>
    <submittedName>
        <fullName evidence="1">Family 1 glycosylhydrolase</fullName>
    </submittedName>
</protein>